<dbReference type="EMBL" id="OU963863">
    <property type="protein sequence ID" value="CAH0384236.1"/>
    <property type="molecule type" value="Genomic_DNA"/>
</dbReference>
<dbReference type="InterPro" id="IPR036465">
    <property type="entry name" value="vWFA_dom_sf"/>
</dbReference>
<dbReference type="Pfam" id="PF25045">
    <property type="entry name" value="vWA_Ro60"/>
    <property type="match status" value="1"/>
</dbReference>
<dbReference type="SUPFAM" id="SSF53300">
    <property type="entry name" value="vWA-like"/>
    <property type="match status" value="1"/>
</dbReference>
<evidence type="ECO:0000259" key="7">
    <source>
        <dbReference type="PROSITE" id="PS50988"/>
    </source>
</evidence>
<proteinExistence type="inferred from homology"/>
<dbReference type="GO" id="GO:0003723">
    <property type="term" value="F:RNA binding"/>
    <property type="evidence" value="ECO:0007669"/>
    <property type="project" value="UniProtKB-KW"/>
</dbReference>
<comment type="similarity">
    <text evidence="2">Belongs to the Ro 60 kDa family.</text>
</comment>
<dbReference type="GO" id="GO:0046872">
    <property type="term" value="F:metal ion binding"/>
    <property type="evidence" value="ECO:0007669"/>
    <property type="project" value="UniProtKB-KW"/>
</dbReference>
<organism evidence="8 9">
    <name type="scientific">Bemisia tabaci</name>
    <name type="common">Sweetpotato whitefly</name>
    <name type="synonym">Aleurodes tabaci</name>
    <dbReference type="NCBI Taxonomy" id="7038"/>
    <lineage>
        <taxon>Eukaryota</taxon>
        <taxon>Metazoa</taxon>
        <taxon>Ecdysozoa</taxon>
        <taxon>Arthropoda</taxon>
        <taxon>Hexapoda</taxon>
        <taxon>Insecta</taxon>
        <taxon>Pterygota</taxon>
        <taxon>Neoptera</taxon>
        <taxon>Paraneoptera</taxon>
        <taxon>Hemiptera</taxon>
        <taxon>Sternorrhyncha</taxon>
        <taxon>Aleyrodoidea</taxon>
        <taxon>Aleyrodidae</taxon>
        <taxon>Aleyrodinae</taxon>
        <taxon>Bemisia</taxon>
    </lineage>
</organism>
<reference evidence="8" key="1">
    <citation type="submission" date="2021-12" db="EMBL/GenBank/DDBJ databases">
        <authorList>
            <person name="King R."/>
        </authorList>
    </citation>
    <scope>NUCLEOTIDE SEQUENCE</scope>
</reference>
<feature type="domain" description="TROVE" evidence="7">
    <location>
        <begin position="1"/>
        <end position="391"/>
    </location>
</feature>
<comment type="subcellular location">
    <subcellularLocation>
        <location evidence="1">Cytoplasm</location>
    </subcellularLocation>
</comment>
<dbReference type="GO" id="GO:0005737">
    <property type="term" value="C:cytoplasm"/>
    <property type="evidence" value="ECO:0007669"/>
    <property type="project" value="UniProtKB-SubCell"/>
</dbReference>
<evidence type="ECO:0000256" key="5">
    <source>
        <dbReference type="ARBA" id="ARBA00022884"/>
    </source>
</evidence>
<dbReference type="Proteomes" id="UP001152759">
    <property type="component" value="Chromosome 2"/>
</dbReference>
<dbReference type="InterPro" id="IPR056800">
    <property type="entry name" value="vWA_Ro60"/>
</dbReference>
<dbReference type="PANTHER" id="PTHR14202">
    <property type="entry name" value="60 KDA RIBONUCLEOPROTEIN SSA/RO"/>
    <property type="match status" value="1"/>
</dbReference>
<dbReference type="InterPro" id="IPR008858">
    <property type="entry name" value="TROVE_dom"/>
</dbReference>
<dbReference type="GO" id="GO:1990904">
    <property type="term" value="C:ribonucleoprotein complex"/>
    <property type="evidence" value="ECO:0007669"/>
    <property type="project" value="UniProtKB-KW"/>
</dbReference>
<dbReference type="PROSITE" id="PS50988">
    <property type="entry name" value="TROVE"/>
    <property type="match status" value="1"/>
</dbReference>
<keyword evidence="5" id="KW-0694">RNA-binding</keyword>
<evidence type="ECO:0000313" key="8">
    <source>
        <dbReference type="EMBL" id="CAH0384236.1"/>
    </source>
</evidence>
<evidence type="ECO:0000256" key="2">
    <source>
        <dbReference type="ARBA" id="ARBA00007814"/>
    </source>
</evidence>
<protein>
    <recommendedName>
        <fullName evidence="7">TROVE domain-containing protein</fullName>
    </recommendedName>
</protein>
<accession>A0A9P0A6L3</accession>
<dbReference type="PANTHER" id="PTHR14202:SF0">
    <property type="entry name" value="RNA-BINDING PROTEIN RO60"/>
    <property type="match status" value="1"/>
</dbReference>
<dbReference type="KEGG" id="btab:109030473"/>
<dbReference type="AlphaFoldDB" id="A0A9P0A6L3"/>
<keyword evidence="3" id="KW-0963">Cytoplasm</keyword>
<keyword evidence="4" id="KW-0479">Metal-binding</keyword>
<name>A0A9P0A6L3_BEMTA</name>
<evidence type="ECO:0000256" key="4">
    <source>
        <dbReference type="ARBA" id="ARBA00022723"/>
    </source>
</evidence>
<dbReference type="InterPro" id="IPR037214">
    <property type="entry name" value="TROVE_dom_sf"/>
</dbReference>
<sequence length="579" mass="65537">MAVPPEVRLKRFLHYASEEGIYIAQPRRSEDFFPDNIKSILALVPTDEGGENVILPSIEKVFKEGTSIAPTSVMFALAVCATQTESEKLRVNAQRKARALLLNEEDLFDFAHYCYKLSTNKGGQGMRRTITKWYQKKTPQELAEVVAVKNKIHRLRHKDLMRLYHMKSEDRAKQAIFSYIMTDLDKTKEAFKDHLEAAAPLEYIGIVEQILTTTEESVAVDLLTKHKPKIPPHSLPPKLHLSSEVWSIIASTLTLDQMLQMTQHFFKLKLLKNNCPFAAVYADRIANEAIPPNSKIDPTQAFIELKTFEMLPRKKEYFKMLKKKGHDVLPESVVAALRAEEAANSTEASSNAGDKKKNEDLYPTFKLNKKIIEALNNLVVRSFKSLKPTGKRFLIGVDTRNVLSTVMYVKCPFVKSIDAAALLLQSFLQAENGGNEKKVTVTSFLESSQPNTSSYRIEELTGLKAGLSLQETTQILSSKTGGPVNVLKFFDWAAAKKKDVDVFVLISTSNITPCDPYNGIVHYCEELKKEEQNVKLITISLNGMCSKPKQYYKKSNMLYINGFDDKVWRIIQEFCRSSF</sequence>
<gene>
    <name evidence="8" type="ORF">BEMITA_LOCUS3591</name>
</gene>
<evidence type="ECO:0000256" key="6">
    <source>
        <dbReference type="ARBA" id="ARBA00023274"/>
    </source>
</evidence>
<keyword evidence="6" id="KW-0687">Ribonucleoprotein</keyword>
<dbReference type="InterPro" id="IPR040322">
    <property type="entry name" value="TROVE2"/>
</dbReference>
<evidence type="ECO:0000256" key="3">
    <source>
        <dbReference type="ARBA" id="ARBA00022490"/>
    </source>
</evidence>
<keyword evidence="9" id="KW-1185">Reference proteome</keyword>
<evidence type="ECO:0000256" key="1">
    <source>
        <dbReference type="ARBA" id="ARBA00004496"/>
    </source>
</evidence>
<dbReference type="SUPFAM" id="SSF140864">
    <property type="entry name" value="TROVE domain-like"/>
    <property type="match status" value="1"/>
</dbReference>
<dbReference type="Gene3D" id="3.40.50.410">
    <property type="entry name" value="von Willebrand factor, type A domain"/>
    <property type="match status" value="1"/>
</dbReference>
<evidence type="ECO:0000313" key="9">
    <source>
        <dbReference type="Proteomes" id="UP001152759"/>
    </source>
</evidence>